<dbReference type="AlphaFoldDB" id="A0A1V3XTZ4"/>
<organism evidence="1 2">
    <name type="scientific">Mycobacterium kansasii</name>
    <dbReference type="NCBI Taxonomy" id="1768"/>
    <lineage>
        <taxon>Bacteria</taxon>
        <taxon>Bacillati</taxon>
        <taxon>Actinomycetota</taxon>
        <taxon>Actinomycetes</taxon>
        <taxon>Mycobacteriales</taxon>
        <taxon>Mycobacteriaceae</taxon>
        <taxon>Mycobacterium</taxon>
    </lineage>
</organism>
<reference evidence="1 2" key="1">
    <citation type="submission" date="2017-02" db="EMBL/GenBank/DDBJ databases">
        <title>Complete genome sequences of Mycobacterium kansasii strains isolated from rhesus macaques.</title>
        <authorList>
            <person name="Panda A."/>
            <person name="Nagaraj S."/>
            <person name="Zhao X."/>
            <person name="Tettelin H."/>
            <person name="Detolla L.J."/>
        </authorList>
    </citation>
    <scope>NUCLEOTIDE SEQUENCE [LARGE SCALE GENOMIC DNA]</scope>
    <source>
        <strain evidence="1 2">11-3813</strain>
    </source>
</reference>
<dbReference type="EMBL" id="MVBM01000001">
    <property type="protein sequence ID" value="OOK82649.1"/>
    <property type="molecule type" value="Genomic_DNA"/>
</dbReference>
<sequence length="69" mass="7278">MKPGWVTRHAVAPSKANLAVLQGVRSASSALTLISAHSSKNNTPRWARLTAPGRAIPEPPPTRAATLEL</sequence>
<proteinExistence type="predicted"/>
<comment type="caution">
    <text evidence="1">The sequence shown here is derived from an EMBL/GenBank/DDBJ whole genome shotgun (WGS) entry which is preliminary data.</text>
</comment>
<dbReference type="Proteomes" id="UP000189229">
    <property type="component" value="Unassembled WGS sequence"/>
</dbReference>
<evidence type="ECO:0000313" key="2">
    <source>
        <dbReference type="Proteomes" id="UP000189229"/>
    </source>
</evidence>
<evidence type="ECO:0000313" key="1">
    <source>
        <dbReference type="EMBL" id="OOK82649.1"/>
    </source>
</evidence>
<name>A0A1V3XTZ4_MYCKA</name>
<gene>
    <name evidence="1" type="ORF">BZL30_0577</name>
</gene>
<accession>A0A1V3XTZ4</accession>
<protein>
    <submittedName>
        <fullName evidence="1">Mg-chelatase subunits D/I, ComM subfamily domain protein</fullName>
    </submittedName>
</protein>